<proteinExistence type="predicted"/>
<reference evidence="1 2" key="1">
    <citation type="journal article" date="2014" name="Genome Announc.">
        <title>Draft Genome Sequence of the Haloacid-Degrading Burkholderia caribensis Strain MBA4.</title>
        <authorList>
            <person name="Pan Y."/>
            <person name="Kong K.F."/>
            <person name="Tsang J.S."/>
        </authorList>
    </citation>
    <scope>NUCLEOTIDE SEQUENCE [LARGE SCALE GENOMIC DNA]</scope>
    <source>
        <strain evidence="1 2">MBA4</strain>
        <plasmid evidence="2">Plasmid</plasmid>
    </source>
</reference>
<keyword evidence="1" id="KW-0614">Plasmid</keyword>
<dbReference type="EMBL" id="CP012748">
    <property type="protein sequence ID" value="ALL71112.1"/>
    <property type="molecule type" value="Genomic_DNA"/>
</dbReference>
<geneLocation type="plasmid" evidence="2"/>
<dbReference type="AlphaFoldDB" id="A0A0P0RQ02"/>
<protein>
    <submittedName>
        <fullName evidence="1">Uncharacterized protein</fullName>
    </submittedName>
</protein>
<dbReference type="KEGG" id="bcai:K788_0002061"/>
<evidence type="ECO:0000313" key="2">
    <source>
        <dbReference type="Proteomes" id="UP000019146"/>
    </source>
</evidence>
<sequence>MQPLHSWPYAIAALLKAFLSSMGHSLNPTPEQRPEAHGA</sequence>
<organism evidence="1 2">
    <name type="scientific">Paraburkholderia caribensis MBA4</name>
    <dbReference type="NCBI Taxonomy" id="1323664"/>
    <lineage>
        <taxon>Bacteria</taxon>
        <taxon>Pseudomonadati</taxon>
        <taxon>Pseudomonadota</taxon>
        <taxon>Betaproteobacteria</taxon>
        <taxon>Burkholderiales</taxon>
        <taxon>Burkholderiaceae</taxon>
        <taxon>Paraburkholderia</taxon>
    </lineage>
</organism>
<accession>A0A0P0RQ02</accession>
<name>A0A0P0RQ02_9BURK</name>
<gene>
    <name evidence="1" type="ORF">K788_0002061</name>
</gene>
<evidence type="ECO:0000313" key="1">
    <source>
        <dbReference type="EMBL" id="ALL71112.1"/>
    </source>
</evidence>
<dbReference type="Proteomes" id="UP000019146">
    <property type="component" value="Plasmid unnamed"/>
</dbReference>